<proteinExistence type="predicted"/>
<dbReference type="STRING" id="37928.SAMN04489742_2839"/>
<dbReference type="Proteomes" id="UP000181917">
    <property type="component" value="Unassembled WGS sequence"/>
</dbReference>
<dbReference type="EMBL" id="FNKH01000002">
    <property type="protein sequence ID" value="SDQ85701.1"/>
    <property type="molecule type" value="Genomic_DNA"/>
</dbReference>
<evidence type="ECO:0000313" key="1">
    <source>
        <dbReference type="EMBL" id="SDQ85701.1"/>
    </source>
</evidence>
<dbReference type="GO" id="GO:0019684">
    <property type="term" value="P:photosynthesis, light reaction"/>
    <property type="evidence" value="ECO:0007669"/>
    <property type="project" value="InterPro"/>
</dbReference>
<dbReference type="KEGG" id="acry:AC20117_03270"/>
<dbReference type="RefSeq" id="WP_074703250.1">
    <property type="nucleotide sequence ID" value="NZ_CP018863.1"/>
</dbReference>
<dbReference type="SUPFAM" id="SSF50346">
    <property type="entry name" value="PRC-barrel domain"/>
    <property type="match status" value="1"/>
</dbReference>
<evidence type="ECO:0000313" key="2">
    <source>
        <dbReference type="Proteomes" id="UP000181917"/>
    </source>
</evidence>
<reference evidence="1 2" key="1">
    <citation type="submission" date="2016-10" db="EMBL/GenBank/DDBJ databases">
        <authorList>
            <person name="de Groot N.N."/>
        </authorList>
    </citation>
    <scope>NUCLEOTIDE SEQUENCE [LARGE SCALE GENOMIC DNA]</scope>
    <source>
        <strain evidence="1 2">DSM 20117</strain>
    </source>
</reference>
<dbReference type="Gene3D" id="3.90.50.10">
    <property type="entry name" value="Photosynthetic Reaction Center, subunit H, domain 2"/>
    <property type="match status" value="1"/>
</dbReference>
<protein>
    <recommendedName>
        <fullName evidence="3">PRC-barrel domain-containing protein</fullName>
    </recommendedName>
</protein>
<sequence>MTQRQDIHELQDATAWDSKDHKLGLVGQVHRDKDTGRLAWITVSLGLLETREHFIPLAGARVEGTNVHVAYDHDTIKDSPHIDIEPEMGLSPDDEAKLSRYYGL</sequence>
<dbReference type="InterPro" id="IPR014747">
    <property type="entry name" value="Bac_photo_RC_H_C"/>
</dbReference>
<dbReference type="OrthoDB" id="3712018at2"/>
<name>A0A1H1EA67_9MICC</name>
<keyword evidence="2" id="KW-1185">Reference proteome</keyword>
<organism evidence="1 2">
    <name type="scientific">Crystallibacter crystallopoietes</name>
    <dbReference type="NCBI Taxonomy" id="37928"/>
    <lineage>
        <taxon>Bacteria</taxon>
        <taxon>Bacillati</taxon>
        <taxon>Actinomycetota</taxon>
        <taxon>Actinomycetes</taxon>
        <taxon>Micrococcales</taxon>
        <taxon>Micrococcaceae</taxon>
        <taxon>Crystallibacter</taxon>
    </lineage>
</organism>
<accession>A0A1H1EA67</accession>
<gene>
    <name evidence="1" type="ORF">SAMN04489742_2839</name>
</gene>
<dbReference type="InterPro" id="IPR011033">
    <property type="entry name" value="PRC_barrel-like_sf"/>
</dbReference>
<dbReference type="AlphaFoldDB" id="A0A1H1EA67"/>
<evidence type="ECO:0008006" key="3">
    <source>
        <dbReference type="Google" id="ProtNLM"/>
    </source>
</evidence>
<dbReference type="GO" id="GO:0030077">
    <property type="term" value="C:plasma membrane light-harvesting complex"/>
    <property type="evidence" value="ECO:0007669"/>
    <property type="project" value="InterPro"/>
</dbReference>